<dbReference type="Proteomes" id="UP000785679">
    <property type="component" value="Unassembled WGS sequence"/>
</dbReference>
<dbReference type="FunFam" id="3.40.50.300:FF:001462">
    <property type="entry name" value="Small GTP-binding protein, putative"/>
    <property type="match status" value="1"/>
</dbReference>
<dbReference type="Gene3D" id="3.40.50.300">
    <property type="entry name" value="P-loop containing nucleotide triphosphate hydrolases"/>
    <property type="match status" value="1"/>
</dbReference>
<proteinExistence type="inferred from homology"/>
<dbReference type="InterPro" id="IPR027417">
    <property type="entry name" value="P-loop_NTPase"/>
</dbReference>
<dbReference type="InterPro" id="IPR005225">
    <property type="entry name" value="Small_GTP-bd"/>
</dbReference>
<dbReference type="SMART" id="SM00173">
    <property type="entry name" value="RAS"/>
    <property type="match status" value="1"/>
</dbReference>
<dbReference type="SMART" id="SM00175">
    <property type="entry name" value="RAB"/>
    <property type="match status" value="1"/>
</dbReference>
<dbReference type="PANTHER" id="PTHR47979">
    <property type="entry name" value="DRAB11-RELATED"/>
    <property type="match status" value="1"/>
</dbReference>
<dbReference type="Pfam" id="PF00071">
    <property type="entry name" value="Ras"/>
    <property type="match status" value="1"/>
</dbReference>
<dbReference type="InterPro" id="IPR001806">
    <property type="entry name" value="Small_GTPase"/>
</dbReference>
<dbReference type="AlphaFoldDB" id="A0A8J8T8W2"/>
<keyword evidence="3" id="KW-1185">Reference proteome</keyword>
<organism evidence="2 3">
    <name type="scientific">Halteria grandinella</name>
    <dbReference type="NCBI Taxonomy" id="5974"/>
    <lineage>
        <taxon>Eukaryota</taxon>
        <taxon>Sar</taxon>
        <taxon>Alveolata</taxon>
        <taxon>Ciliophora</taxon>
        <taxon>Intramacronucleata</taxon>
        <taxon>Spirotrichea</taxon>
        <taxon>Stichotrichia</taxon>
        <taxon>Sporadotrichida</taxon>
        <taxon>Halteriidae</taxon>
        <taxon>Halteria</taxon>
    </lineage>
</organism>
<dbReference type="PROSITE" id="PS51421">
    <property type="entry name" value="RAS"/>
    <property type="match status" value="1"/>
</dbReference>
<dbReference type="EMBL" id="RRYP01001393">
    <property type="protein sequence ID" value="TNV86015.1"/>
    <property type="molecule type" value="Genomic_DNA"/>
</dbReference>
<dbReference type="GO" id="GO:0005525">
    <property type="term" value="F:GTP binding"/>
    <property type="evidence" value="ECO:0007669"/>
    <property type="project" value="InterPro"/>
</dbReference>
<comment type="caution">
    <text evidence="2">The sequence shown here is derived from an EMBL/GenBank/DDBJ whole genome shotgun (WGS) entry which is preliminary data.</text>
</comment>
<sequence>MVDNSSSNYQHLFKIVLVGDAGVGKTHLLHRYVKGKLPTNKPSTIGVEFATKNVELRNNQGVVKAQIWDTAGQERYKAITSAHYRRAVGALVVYDVTKEDTFRNAQRWMEEMRASAEPECVICLVGNQVDRVEINPVLRQVEYETAKRFADANNMKFEETSALTNKAVTDVFDNLLHYIYEVKLAQEGANGIDQLEAESKKYKKLTEFTSPDEERKKSGCC</sequence>
<dbReference type="OrthoDB" id="296403at2759"/>
<dbReference type="PRINTS" id="PR00449">
    <property type="entry name" value="RASTRNSFRMNG"/>
</dbReference>
<dbReference type="NCBIfam" id="TIGR00231">
    <property type="entry name" value="small_GTP"/>
    <property type="match status" value="1"/>
</dbReference>
<protein>
    <submittedName>
        <fullName evidence="2">Uncharacterized protein</fullName>
    </submittedName>
</protein>
<reference evidence="2" key="1">
    <citation type="submission" date="2019-06" db="EMBL/GenBank/DDBJ databases">
        <authorList>
            <person name="Zheng W."/>
        </authorList>
    </citation>
    <scope>NUCLEOTIDE SEQUENCE</scope>
    <source>
        <strain evidence="2">QDHG01</strain>
    </source>
</reference>
<dbReference type="SMART" id="SM00176">
    <property type="entry name" value="RAN"/>
    <property type="match status" value="1"/>
</dbReference>
<dbReference type="PROSITE" id="PS51419">
    <property type="entry name" value="RAB"/>
    <property type="match status" value="1"/>
</dbReference>
<evidence type="ECO:0000313" key="2">
    <source>
        <dbReference type="EMBL" id="TNV86015.1"/>
    </source>
</evidence>
<accession>A0A8J8T8W2</accession>
<dbReference type="SUPFAM" id="SSF52540">
    <property type="entry name" value="P-loop containing nucleoside triphosphate hydrolases"/>
    <property type="match status" value="1"/>
</dbReference>
<evidence type="ECO:0000256" key="1">
    <source>
        <dbReference type="ARBA" id="ARBA00006270"/>
    </source>
</evidence>
<gene>
    <name evidence="2" type="ORF">FGO68_gene2235</name>
</gene>
<name>A0A8J8T8W2_HALGN</name>
<dbReference type="PROSITE" id="PS51420">
    <property type="entry name" value="RHO"/>
    <property type="match status" value="1"/>
</dbReference>
<comment type="similarity">
    <text evidence="1">Belongs to the small GTPase superfamily. Rab family.</text>
</comment>
<dbReference type="GO" id="GO:0003924">
    <property type="term" value="F:GTPase activity"/>
    <property type="evidence" value="ECO:0007669"/>
    <property type="project" value="InterPro"/>
</dbReference>
<dbReference type="SMART" id="SM00174">
    <property type="entry name" value="RHO"/>
    <property type="match status" value="1"/>
</dbReference>
<dbReference type="InterPro" id="IPR050209">
    <property type="entry name" value="Rab_GTPases_membrane_traffic"/>
</dbReference>
<evidence type="ECO:0000313" key="3">
    <source>
        <dbReference type="Proteomes" id="UP000785679"/>
    </source>
</evidence>